<dbReference type="EMBL" id="JAVRHU010000002">
    <property type="protein sequence ID" value="MDT0621894.1"/>
    <property type="molecule type" value="Genomic_DNA"/>
</dbReference>
<sequence>MKGFVILFFLLVVTKGFAQKEAANWYFGKSAGLDFNSGQPLPLIDGLLNSVEGSAAISDVDGNLLFYTDGITIWNRNHDIMPNGEGIKGSSSSTQAAVIMPNPVQTNLYYVFTTDDVLLGDTGEFNGFNFSVVDMDLDNGLGDVVEKNNELLVQSSEKVSAIKNERENYYWVITHFTDRFYAFRVDENGVNNNPVVSAIGPSINNYRNGRGALKFSPNGNKLAMSYSITTPDYASSLFLFDFDIETGIVSNPIEALNQEKVYYGLEFSSNSKKLYASGVNILRGNMLGAINISQFDLEAPDIFSSEKIILSFENEAGFFLGGSMQIGIDKRIYHAIPSLQLSVIKNPNADSQFIESSKFETELSNREASFGLPTFVQSYFETIFEIENFCLSDNTTFTPEDISGIAAISWDFGDPNSGASNYSNDLVGEHIFSNIGYFTITVEVTYDNGATRQFIEYVNIQEIPDVLGRVSLVQCDIDGVDDGLTSFNLLESIPLFNNGNDELKALFFETEENANLNENIINAVGYRNSSINQTIFARVFKDSECFVVVEIDLIAQPMSDLGLYDTFYICDGRLTQNTSIADISNVFDQLSNDFANSDILLFESANDALLKLNVLPLSEFSFDALFTPELYFRIEEDTNCAFIGSVQLVITETPDYEISKTAYLCEGVAEVIAPEGYESYLWSTGLMNQKVQFDTPGIYDVLFSTGTCSYAQTVEILPEIGIVVEAISIQDFSRNNQVQIQLGINEIVENTTFSLDGGQSFQNDNTFNAVLPGVYDLVVYNGCSVYEEEIIVGGTPSFFTPNNDGVNDVWTMANSNFFPDYKISIFDRYGTLMKSFQEGQIGWDGRYQNKNMPADDYWYYLELQDGRSFKGFFALKR</sequence>
<proteinExistence type="predicted"/>
<dbReference type="NCBIfam" id="TIGR04131">
    <property type="entry name" value="Bac_Flav_CTERM"/>
    <property type="match status" value="1"/>
</dbReference>
<dbReference type="RefSeq" id="WP_311387869.1">
    <property type="nucleotide sequence ID" value="NZ_JAVRHU010000002.1"/>
</dbReference>
<protein>
    <submittedName>
        <fullName evidence="2">T9SS type B sorting domain-containing protein</fullName>
    </submittedName>
</protein>
<accession>A0ABU3BIC4</accession>
<dbReference type="PROSITE" id="PS50093">
    <property type="entry name" value="PKD"/>
    <property type="match status" value="1"/>
</dbReference>
<dbReference type="InterPro" id="IPR000601">
    <property type="entry name" value="PKD_dom"/>
</dbReference>
<dbReference type="SUPFAM" id="SSF82171">
    <property type="entry name" value="DPP6 N-terminal domain-like"/>
    <property type="match status" value="1"/>
</dbReference>
<name>A0ABU3BIC4_9FLAO</name>
<evidence type="ECO:0000259" key="1">
    <source>
        <dbReference type="PROSITE" id="PS50093"/>
    </source>
</evidence>
<comment type="caution">
    <text evidence="2">The sequence shown here is derived from an EMBL/GenBank/DDBJ whole genome shotgun (WGS) entry which is preliminary data.</text>
</comment>
<dbReference type="InterPro" id="IPR026341">
    <property type="entry name" value="T9SS_type_B"/>
</dbReference>
<dbReference type="InterPro" id="IPR013783">
    <property type="entry name" value="Ig-like_fold"/>
</dbReference>
<feature type="domain" description="PKD" evidence="1">
    <location>
        <begin position="394"/>
        <end position="451"/>
    </location>
</feature>
<dbReference type="Proteomes" id="UP001250662">
    <property type="component" value="Unassembled WGS sequence"/>
</dbReference>
<gene>
    <name evidence="2" type="ORF">RM520_09660</name>
</gene>
<keyword evidence="3" id="KW-1185">Reference proteome</keyword>
<dbReference type="InterPro" id="IPR035986">
    <property type="entry name" value="PKD_dom_sf"/>
</dbReference>
<evidence type="ECO:0000313" key="2">
    <source>
        <dbReference type="EMBL" id="MDT0621894.1"/>
    </source>
</evidence>
<reference evidence="2 3" key="1">
    <citation type="submission" date="2023-09" db="EMBL/GenBank/DDBJ databases">
        <authorList>
            <person name="Rey-Velasco X."/>
        </authorList>
    </citation>
    <scope>NUCLEOTIDE SEQUENCE [LARGE SCALE GENOMIC DNA]</scope>
    <source>
        <strain evidence="2 3">P007</strain>
    </source>
</reference>
<evidence type="ECO:0000313" key="3">
    <source>
        <dbReference type="Proteomes" id="UP001250662"/>
    </source>
</evidence>
<dbReference type="SUPFAM" id="SSF49299">
    <property type="entry name" value="PKD domain"/>
    <property type="match status" value="1"/>
</dbReference>
<dbReference type="Pfam" id="PF13585">
    <property type="entry name" value="CHU_C"/>
    <property type="match status" value="1"/>
</dbReference>
<organism evidence="2 3">
    <name type="scientific">Croceitalea vernalis</name>
    <dbReference type="NCBI Taxonomy" id="3075599"/>
    <lineage>
        <taxon>Bacteria</taxon>
        <taxon>Pseudomonadati</taxon>
        <taxon>Bacteroidota</taxon>
        <taxon>Flavobacteriia</taxon>
        <taxon>Flavobacteriales</taxon>
        <taxon>Flavobacteriaceae</taxon>
        <taxon>Croceitalea</taxon>
    </lineage>
</organism>
<dbReference type="CDD" id="cd00146">
    <property type="entry name" value="PKD"/>
    <property type="match status" value="1"/>
</dbReference>
<dbReference type="Gene3D" id="2.60.40.10">
    <property type="entry name" value="Immunoglobulins"/>
    <property type="match status" value="1"/>
</dbReference>